<protein>
    <recommendedName>
        <fullName evidence="3 16">NADH-ubiquinone oxidoreductase chain 5</fullName>
        <ecNumber evidence="2 16">7.1.1.2</ecNumber>
    </recommendedName>
</protein>
<evidence type="ECO:0000256" key="6">
    <source>
        <dbReference type="ARBA" id="ARBA00022692"/>
    </source>
</evidence>
<evidence type="ECO:0000256" key="7">
    <source>
        <dbReference type="ARBA" id="ARBA00022792"/>
    </source>
</evidence>
<feature type="transmembrane region" description="Helical" evidence="16">
    <location>
        <begin position="36"/>
        <end position="60"/>
    </location>
</feature>
<evidence type="ECO:0000256" key="3">
    <source>
        <dbReference type="ARBA" id="ARBA00021096"/>
    </source>
</evidence>
<dbReference type="GO" id="GO:0008137">
    <property type="term" value="F:NADH dehydrogenase (ubiquinone) activity"/>
    <property type="evidence" value="ECO:0007669"/>
    <property type="project" value="UniProtKB-EC"/>
</dbReference>
<keyword evidence="12 16" id="KW-0830">Ubiquinone</keyword>
<keyword evidence="6 16" id="KW-0812">Transmembrane</keyword>
<keyword evidence="5" id="KW-0679">Respiratory chain</keyword>
<feature type="transmembrane region" description="Helical" evidence="16">
    <location>
        <begin position="453"/>
        <end position="471"/>
    </location>
</feature>
<dbReference type="PANTHER" id="PTHR42829:SF2">
    <property type="entry name" value="NADH-UBIQUINONE OXIDOREDUCTASE CHAIN 5"/>
    <property type="match status" value="1"/>
</dbReference>
<evidence type="ECO:0000256" key="13">
    <source>
        <dbReference type="ARBA" id="ARBA00023128"/>
    </source>
</evidence>
<evidence type="ECO:0000313" key="20">
    <source>
        <dbReference type="EMBL" id="AER54589.1"/>
    </source>
</evidence>
<feature type="transmembrane region" description="Helical" evidence="16">
    <location>
        <begin position="246"/>
        <end position="266"/>
    </location>
</feature>
<feature type="transmembrane region" description="Helical" evidence="16">
    <location>
        <begin position="334"/>
        <end position="351"/>
    </location>
</feature>
<sequence length="622" mass="68887">MYSLILVFPLLTLVLLGLGGRWLGEKGSRGLATLHMGFIWLLSLLLFWEVIIQQSTVWIPGGSWIPLSWGPFSWGLLGDPLSACMVLVVSTVSGLVHLYSIQYMNGDPHQPRFMAYLSFFTFFMLLLVLSDNLFQMFVGWEGVGLCSYLLIGFWHTRLEANKAAIKAMVVNRVGDLGLLLGMLGLWWGFGTVLYLPLKALVASQEPSLLLNALVLGLLIGAIGKSAQLGLHTWLPDAMEGPTPVSALIHAATMVTAGVFLLIRMSALLEVTSWALILVAWVGGLTAFFAGTVGIFQQDLKKIIAYSTCSQLGYMIAACGLSLYSASLFHLTTHAFFKALLFLGAGSIIHALQDEQDIRRMGQLVARLPISYLAMSIGSFALVGFPFLAGYFSKDLILEMAFGVYWKQGVYALLLMAAFCTAFYSFRLAWYTFGGDFRGTPLGWKSVAEGQPALWLPLLILSIGSIIVGYILHYSLVGPICVPPIITVWKNLPLLLLFLAIALGSFYFTRPFSGVLTYFWRIPFTFGNQAWLFNTLINTFLVFPFLRLSHHIAYKLLDRGVLEVWGPQGAYHFFTSLSGQFSSWQSGQLFHYTSTLVLGTCLWYILLTWTPLALGDSQSLFTF</sequence>
<dbReference type="NCBIfam" id="NF005141">
    <property type="entry name" value="PRK06590.1"/>
    <property type="match status" value="1"/>
</dbReference>
<dbReference type="InterPro" id="IPR001750">
    <property type="entry name" value="ND/Mrp_TM"/>
</dbReference>
<evidence type="ECO:0000256" key="4">
    <source>
        <dbReference type="ARBA" id="ARBA00022448"/>
    </source>
</evidence>
<feature type="transmembrane region" description="Helical" evidence="16">
    <location>
        <begin position="363"/>
        <end position="388"/>
    </location>
</feature>
<accession>G9ISU0</accession>
<keyword evidence="10 16" id="KW-1133">Transmembrane helix</keyword>
<keyword evidence="4 16" id="KW-0813">Transport</keyword>
<feature type="transmembrane region" description="Helical" evidence="16">
    <location>
        <begin position="176"/>
        <end position="197"/>
    </location>
</feature>
<feature type="domain" description="NADH dehydrogenase subunit 5 C-terminal" evidence="19">
    <location>
        <begin position="423"/>
        <end position="601"/>
    </location>
</feature>
<keyword evidence="9" id="KW-0249">Electron transport</keyword>
<geneLocation type="mitochondrion" evidence="20"/>
<evidence type="ECO:0000256" key="15">
    <source>
        <dbReference type="ARBA" id="ARBA00049551"/>
    </source>
</evidence>
<keyword evidence="8" id="KW-1278">Translocase</keyword>
<comment type="catalytic activity">
    <reaction evidence="15 16">
        <text>a ubiquinone + NADH + 5 H(+)(in) = a ubiquinol + NAD(+) + 4 H(+)(out)</text>
        <dbReference type="Rhea" id="RHEA:29091"/>
        <dbReference type="Rhea" id="RHEA-COMP:9565"/>
        <dbReference type="Rhea" id="RHEA-COMP:9566"/>
        <dbReference type="ChEBI" id="CHEBI:15378"/>
        <dbReference type="ChEBI" id="CHEBI:16389"/>
        <dbReference type="ChEBI" id="CHEBI:17976"/>
        <dbReference type="ChEBI" id="CHEBI:57540"/>
        <dbReference type="ChEBI" id="CHEBI:57945"/>
        <dbReference type="EC" id="7.1.1.2"/>
    </reaction>
</comment>
<dbReference type="InterPro" id="IPR010934">
    <property type="entry name" value="NADH_DH_su5_C"/>
</dbReference>
<dbReference type="Pfam" id="PF06455">
    <property type="entry name" value="NADH5_C"/>
    <property type="match status" value="1"/>
</dbReference>
<dbReference type="GO" id="GO:0003954">
    <property type="term" value="F:NADH dehydrogenase activity"/>
    <property type="evidence" value="ECO:0007669"/>
    <property type="project" value="TreeGrafter"/>
</dbReference>
<dbReference type="Gene3D" id="1.20.5.2700">
    <property type="match status" value="1"/>
</dbReference>
<dbReference type="PRINTS" id="PR01434">
    <property type="entry name" value="NADHDHGNASE5"/>
</dbReference>
<dbReference type="Pfam" id="PF00361">
    <property type="entry name" value="Proton_antipo_M"/>
    <property type="match status" value="1"/>
</dbReference>
<feature type="transmembrane region" description="Helical" evidence="16">
    <location>
        <begin position="209"/>
        <end position="234"/>
    </location>
</feature>
<comment type="function">
    <text evidence="16">Core subunit of the mitochondrial membrane respiratory chain NADH dehydrogenase (Complex I) which catalyzes electron transfer from NADH through the respiratory chain, using ubiquinone as an electron acceptor. Essential for the catalytic activity and assembly of complex I.</text>
</comment>
<evidence type="ECO:0000259" key="17">
    <source>
        <dbReference type="Pfam" id="PF00361"/>
    </source>
</evidence>
<feature type="transmembrane region" description="Helical" evidence="16">
    <location>
        <begin position="588"/>
        <end position="613"/>
    </location>
</feature>
<feature type="transmembrane region" description="Helical" evidence="16">
    <location>
        <begin position="113"/>
        <end position="130"/>
    </location>
</feature>
<feature type="transmembrane region" description="Helical" evidence="16">
    <location>
        <begin position="302"/>
        <end position="322"/>
    </location>
</feature>
<evidence type="ECO:0000259" key="18">
    <source>
        <dbReference type="Pfam" id="PF00662"/>
    </source>
</evidence>
<dbReference type="GO" id="GO:0015990">
    <property type="term" value="P:electron transport coupled proton transport"/>
    <property type="evidence" value="ECO:0007669"/>
    <property type="project" value="TreeGrafter"/>
</dbReference>
<feature type="transmembrane region" description="Helical" evidence="16">
    <location>
        <begin position="529"/>
        <end position="547"/>
    </location>
</feature>
<feature type="transmembrane region" description="Helical" evidence="16">
    <location>
        <begin position="408"/>
        <end position="432"/>
    </location>
</feature>
<evidence type="ECO:0000256" key="10">
    <source>
        <dbReference type="ARBA" id="ARBA00022989"/>
    </source>
</evidence>
<feature type="domain" description="NADH:quinone oxidoreductase/Mrp antiporter transmembrane" evidence="17">
    <location>
        <begin position="130"/>
        <end position="414"/>
    </location>
</feature>
<dbReference type="InterPro" id="IPR018393">
    <property type="entry name" value="NADHpl_OxRdtase_5_subgr"/>
</dbReference>
<feature type="transmembrane region" description="Helical" evidence="16">
    <location>
        <begin position="80"/>
        <end position="101"/>
    </location>
</feature>
<dbReference type="Pfam" id="PF00662">
    <property type="entry name" value="Proton_antipo_N"/>
    <property type="match status" value="1"/>
</dbReference>
<comment type="similarity">
    <text evidence="16">Belongs to the complex I subunit 5 family.</text>
</comment>
<evidence type="ECO:0000256" key="1">
    <source>
        <dbReference type="ARBA" id="ARBA00004448"/>
    </source>
</evidence>
<dbReference type="EC" id="7.1.1.2" evidence="2 16"/>
<keyword evidence="7" id="KW-0999">Mitochondrion inner membrane</keyword>
<evidence type="ECO:0000256" key="8">
    <source>
        <dbReference type="ARBA" id="ARBA00022967"/>
    </source>
</evidence>
<evidence type="ECO:0000256" key="14">
    <source>
        <dbReference type="ARBA" id="ARBA00023136"/>
    </source>
</evidence>
<dbReference type="InterPro" id="IPR001516">
    <property type="entry name" value="Proton_antipo_N"/>
</dbReference>
<reference evidence="20" key="1">
    <citation type="journal article" date="2012" name="Genome Biol. Evol.">
        <title>Evolution of linear mitochondrial genomes in medusozoan cnidarians.</title>
        <authorList>
            <person name="Kayal E."/>
            <person name="Bentlage B."/>
            <person name="Collins A.G."/>
            <person name="Kayal M."/>
            <person name="Pirro S."/>
            <person name="Lavrov D.V."/>
        </authorList>
    </citation>
    <scope>NUCLEOTIDE SEQUENCE</scope>
</reference>
<evidence type="ECO:0000256" key="2">
    <source>
        <dbReference type="ARBA" id="ARBA00012944"/>
    </source>
</evidence>
<dbReference type="InterPro" id="IPR003945">
    <property type="entry name" value="NU5C-like"/>
</dbReference>
<evidence type="ECO:0000256" key="5">
    <source>
        <dbReference type="ARBA" id="ARBA00022660"/>
    </source>
</evidence>
<organism evidence="20">
    <name type="scientific">Lucernaria janetae</name>
    <name type="common">Jellyfish</name>
    <dbReference type="NCBI Taxonomy" id="313506"/>
    <lineage>
        <taxon>Eukaryota</taxon>
        <taxon>Metazoa</taxon>
        <taxon>Cnidaria</taxon>
        <taxon>Staurozoa</taxon>
        <taxon>Stauromedusae</taxon>
        <taxon>Myostaurida</taxon>
        <taxon>Lucernariidae</taxon>
        <taxon>Lucernaria</taxon>
    </lineage>
</organism>
<feature type="transmembrane region" description="Helical" evidence="16">
    <location>
        <begin position="272"/>
        <end position="295"/>
    </location>
</feature>
<keyword evidence="11 16" id="KW-0520">NAD</keyword>
<feature type="transmembrane region" description="Helical" evidence="16">
    <location>
        <begin position="491"/>
        <end position="508"/>
    </location>
</feature>
<evidence type="ECO:0000256" key="12">
    <source>
        <dbReference type="ARBA" id="ARBA00023075"/>
    </source>
</evidence>
<dbReference type="AlphaFoldDB" id="G9ISU0"/>
<evidence type="ECO:0000256" key="11">
    <source>
        <dbReference type="ARBA" id="ARBA00023027"/>
    </source>
</evidence>
<evidence type="ECO:0000259" key="19">
    <source>
        <dbReference type="Pfam" id="PF06455"/>
    </source>
</evidence>
<feature type="transmembrane region" description="Helical" evidence="16">
    <location>
        <begin position="136"/>
        <end position="155"/>
    </location>
</feature>
<evidence type="ECO:0000256" key="16">
    <source>
        <dbReference type="RuleBase" id="RU003404"/>
    </source>
</evidence>
<keyword evidence="20" id="KW-0560">Oxidoreductase</keyword>
<dbReference type="GO" id="GO:0042773">
    <property type="term" value="P:ATP synthesis coupled electron transport"/>
    <property type="evidence" value="ECO:0007669"/>
    <property type="project" value="InterPro"/>
</dbReference>
<dbReference type="NCBIfam" id="TIGR01974">
    <property type="entry name" value="NDH_I_L"/>
    <property type="match status" value="1"/>
</dbReference>
<dbReference type="PANTHER" id="PTHR42829">
    <property type="entry name" value="NADH-UBIQUINONE OXIDOREDUCTASE CHAIN 5"/>
    <property type="match status" value="1"/>
</dbReference>
<name>G9ISU0_LUCJA</name>
<proteinExistence type="inferred from homology"/>
<evidence type="ECO:0000256" key="9">
    <source>
        <dbReference type="ARBA" id="ARBA00022982"/>
    </source>
</evidence>
<keyword evidence="13 16" id="KW-0496">Mitochondrion</keyword>
<feature type="transmembrane region" description="Helical" evidence="16">
    <location>
        <begin position="6"/>
        <end position="24"/>
    </location>
</feature>
<feature type="domain" description="NADH-Ubiquinone oxidoreductase (complex I) chain 5 N-terminal" evidence="18">
    <location>
        <begin position="64"/>
        <end position="114"/>
    </location>
</feature>
<gene>
    <name evidence="20" type="primary">nad5</name>
</gene>
<dbReference type="GO" id="GO:0005743">
    <property type="term" value="C:mitochondrial inner membrane"/>
    <property type="evidence" value="ECO:0007669"/>
    <property type="project" value="UniProtKB-SubCell"/>
</dbReference>
<comment type="subcellular location">
    <subcellularLocation>
        <location evidence="1">Mitochondrion inner membrane</location>
        <topology evidence="1">Multi-pass membrane protein</topology>
    </subcellularLocation>
</comment>
<dbReference type="EMBL" id="JN700946">
    <property type="protein sequence ID" value="AER54589.1"/>
    <property type="molecule type" value="Genomic_DNA"/>
</dbReference>
<keyword evidence="14 16" id="KW-0472">Membrane</keyword>